<dbReference type="KEGG" id="afn:Acfer_0497"/>
<evidence type="ECO:0000259" key="1">
    <source>
        <dbReference type="Pfam" id="PF04326"/>
    </source>
</evidence>
<dbReference type="InterPro" id="IPR038475">
    <property type="entry name" value="RecG_C_sf"/>
</dbReference>
<dbReference type="InterPro" id="IPR036388">
    <property type="entry name" value="WH-like_DNA-bd_sf"/>
</dbReference>
<dbReference type="Gene3D" id="1.10.10.10">
    <property type="entry name" value="Winged helix-like DNA-binding domain superfamily/Winged helix DNA-binding domain"/>
    <property type="match status" value="1"/>
</dbReference>
<evidence type="ECO:0000313" key="2">
    <source>
        <dbReference type="EMBL" id="ADB46900.1"/>
    </source>
</evidence>
<accession>D2RIJ8</accession>
<proteinExistence type="predicted"/>
<name>D2RIJ8_ACIFV</name>
<dbReference type="STRING" id="591001.Acfer_0497"/>
<evidence type="ECO:0000313" key="3">
    <source>
        <dbReference type="Proteomes" id="UP000001902"/>
    </source>
</evidence>
<dbReference type="Pfam" id="PF13749">
    <property type="entry name" value="HATPase_c_4"/>
    <property type="match status" value="1"/>
</dbReference>
<dbReference type="AlphaFoldDB" id="D2RIJ8"/>
<feature type="domain" description="Schlafen AlbA-2" evidence="1">
    <location>
        <begin position="4"/>
        <end position="108"/>
    </location>
</feature>
<dbReference type="HOGENOM" id="CLU_024970_1_1_9"/>
<dbReference type="Gene3D" id="3.30.950.30">
    <property type="entry name" value="Schlafen, AAA domain"/>
    <property type="match status" value="1"/>
</dbReference>
<reference evidence="2 3" key="1">
    <citation type="journal article" date="2010" name="Stand. Genomic Sci.">
        <title>Complete genome sequence of Acidaminococcus fermentans type strain (VR4).</title>
        <authorList>
            <person name="Chang Y.J."/>
            <person name="Pukall R."/>
            <person name="Saunders E."/>
            <person name="Lapidus A."/>
            <person name="Copeland A."/>
            <person name="Nolan M."/>
            <person name="Glavina Del Rio T."/>
            <person name="Lucas S."/>
            <person name="Chen F."/>
            <person name="Tice H."/>
            <person name="Cheng J.F."/>
            <person name="Han C."/>
            <person name="Detter J.C."/>
            <person name="Bruce D."/>
            <person name="Goodwin L."/>
            <person name="Pitluck S."/>
            <person name="Mikhailova N."/>
            <person name="Liolios K."/>
            <person name="Pati A."/>
            <person name="Ivanova N."/>
            <person name="Mavromatis K."/>
            <person name="Chen A."/>
            <person name="Palaniappan K."/>
            <person name="Land M."/>
            <person name="Hauser L."/>
            <person name="Jeffries C.D."/>
            <person name="Brettin T."/>
            <person name="Rohde M."/>
            <person name="Goker M."/>
            <person name="Bristow J."/>
            <person name="Eisen J.A."/>
            <person name="Markowitz V."/>
            <person name="Hugenholtz P."/>
            <person name="Kyrpides N.C."/>
            <person name="Klenk H.P."/>
        </authorList>
    </citation>
    <scope>NUCLEOTIDE SEQUENCE [LARGE SCALE GENOMIC DNA]</scope>
    <source>
        <strain evidence="3">ATCC 25085 / DSM 20731 / CCUG 9996 / CIP 106432 / VR4</strain>
    </source>
</reference>
<dbReference type="eggNOG" id="COG2865">
    <property type="taxonomic scope" value="Bacteria"/>
</dbReference>
<keyword evidence="3" id="KW-1185">Reference proteome</keyword>
<gene>
    <name evidence="2" type="ordered locus">Acfer_0497</name>
</gene>
<dbReference type="PANTHER" id="PTHR30595">
    <property type="entry name" value="GLPR-RELATED TRANSCRIPTIONAL REPRESSOR"/>
    <property type="match status" value="1"/>
</dbReference>
<dbReference type="Proteomes" id="UP000001902">
    <property type="component" value="Chromosome"/>
</dbReference>
<protein>
    <submittedName>
        <fullName evidence="2">Putative transcriptional regulator</fullName>
    </submittedName>
</protein>
<dbReference type="Gene3D" id="3.30.565.60">
    <property type="match status" value="1"/>
</dbReference>
<organism evidence="2 3">
    <name type="scientific">Acidaminococcus fermentans (strain ATCC 25085 / DSM 20731 / CCUG 9996 / CIP 106432 / VR4)</name>
    <dbReference type="NCBI Taxonomy" id="591001"/>
    <lineage>
        <taxon>Bacteria</taxon>
        <taxon>Bacillati</taxon>
        <taxon>Bacillota</taxon>
        <taxon>Negativicutes</taxon>
        <taxon>Acidaminococcales</taxon>
        <taxon>Acidaminococcaceae</taxon>
        <taxon>Acidaminococcus</taxon>
    </lineage>
</organism>
<dbReference type="EMBL" id="CP001859">
    <property type="protein sequence ID" value="ADB46900.1"/>
    <property type="molecule type" value="Genomic_DNA"/>
</dbReference>
<dbReference type="PANTHER" id="PTHR30595:SF6">
    <property type="entry name" value="SCHLAFEN ALBA-2 DOMAIN-CONTAINING PROTEIN"/>
    <property type="match status" value="1"/>
</dbReference>
<sequence length="418" mass="47365">MERESSTLEYKEDMTNTFLKTVSAFANYQDGKIIFGVRDDGTVKGIPQAVQKCLDIENKINDSISPQPDYMLKINEDNQTIVLTVKKGDNPPYLYKNKAYRRSDSASLEVDRVALNRLILEGSHRYYEDLPAGTAPLTFSVLAREMKKQLGVSQVNTDVLKTLGFYTAEGKSTHVAELFSDQNPFPGVDMMIFGRSINEIRERIKIQGCSVLSLFHQAVERIAREYQVEKIDGVERRMVEKIPSQAIREALANALVHRTWDIPTAIRVAMYPDKVEITSPGGLPAGISQEEYLHHQISILRNPKLANVFYRLGYIEAFGTGIQRILYAYRQSRVKPDFQVTEHIIQVTLPLVDGMPPLDQEEQQVCAVFPENGLLSRQEIEQATGFEKTKVIRLLNRLVGKKAVLKVGKGRGTRYQRQ</sequence>
<dbReference type="InterPro" id="IPR038461">
    <property type="entry name" value="Schlafen_AlbA_2_dom_sf"/>
</dbReference>
<dbReference type="InterPro" id="IPR007421">
    <property type="entry name" value="Schlafen_AlbA_2_dom"/>
</dbReference>
<dbReference type="Pfam" id="PF04326">
    <property type="entry name" value="SLFN_AlbA_2"/>
    <property type="match status" value="1"/>
</dbReference>